<name>A0ABP8E3I6_9MICO</name>
<dbReference type="Pfam" id="PF13614">
    <property type="entry name" value="AAA_31"/>
    <property type="match status" value="1"/>
</dbReference>
<dbReference type="CDD" id="cd02042">
    <property type="entry name" value="ParAB_family"/>
    <property type="match status" value="1"/>
</dbReference>
<reference evidence="3" key="1">
    <citation type="journal article" date="2019" name="Int. J. Syst. Evol. Microbiol.">
        <title>The Global Catalogue of Microorganisms (GCM) 10K type strain sequencing project: providing services to taxonomists for standard genome sequencing and annotation.</title>
        <authorList>
            <consortium name="The Broad Institute Genomics Platform"/>
            <consortium name="The Broad Institute Genome Sequencing Center for Infectious Disease"/>
            <person name="Wu L."/>
            <person name="Ma J."/>
        </authorList>
    </citation>
    <scope>NUCLEOTIDE SEQUENCE [LARGE SCALE GENOMIC DNA]</scope>
    <source>
        <strain evidence="3">JCM 17442</strain>
    </source>
</reference>
<dbReference type="InterPro" id="IPR027417">
    <property type="entry name" value="P-loop_NTPase"/>
</dbReference>
<organism evidence="2 3">
    <name type="scientific">Frondihabitans peucedani</name>
    <dbReference type="NCBI Taxonomy" id="598626"/>
    <lineage>
        <taxon>Bacteria</taxon>
        <taxon>Bacillati</taxon>
        <taxon>Actinomycetota</taxon>
        <taxon>Actinomycetes</taxon>
        <taxon>Micrococcales</taxon>
        <taxon>Microbacteriaceae</taxon>
        <taxon>Frondihabitans</taxon>
    </lineage>
</organism>
<comment type="caution">
    <text evidence="2">The sequence shown here is derived from an EMBL/GenBank/DDBJ whole genome shotgun (WGS) entry which is preliminary data.</text>
</comment>
<dbReference type="PANTHER" id="PTHR13696:SF99">
    <property type="entry name" value="COBYRINIC ACID AC-DIAMIDE SYNTHASE"/>
    <property type="match status" value="1"/>
</dbReference>
<gene>
    <name evidence="2" type="ORF">GCM10022256_22310</name>
</gene>
<proteinExistence type="predicted"/>
<dbReference type="RefSeq" id="WP_344796172.1">
    <property type="nucleotide sequence ID" value="NZ_BAABAU010000002.1"/>
</dbReference>
<evidence type="ECO:0000313" key="2">
    <source>
        <dbReference type="EMBL" id="GAA4266619.1"/>
    </source>
</evidence>
<evidence type="ECO:0000313" key="3">
    <source>
        <dbReference type="Proteomes" id="UP001501594"/>
    </source>
</evidence>
<dbReference type="InterPro" id="IPR050678">
    <property type="entry name" value="DNA_Partitioning_ATPase"/>
</dbReference>
<dbReference type="EMBL" id="BAABAU010000002">
    <property type="protein sequence ID" value="GAA4266619.1"/>
    <property type="molecule type" value="Genomic_DNA"/>
</dbReference>
<dbReference type="Proteomes" id="UP001501594">
    <property type="component" value="Unassembled WGS sequence"/>
</dbReference>
<sequence length="321" mass="33691">MAITLDRSALQRVVAVINNKGGVGKTTLCANVGGILAAGGWRVLILDLDPQGNLGLDLGYHGTEQDDDGAGLSKALLFGETIAPVKAIRENLDVVPGGRLVNHIARSLGQQMGESGNTSAQTRLALATSLAPIALDYDIILLDCPPNTDVIQTLAVAAARYVLIPTKADTASLQGLTLTAERLEQVTDVNPDVDLLGVVVFGSGASSTNVRRGFADAVVAELGGEAAREMVFQNYIRHAEATAMAAREKRLLVHELDAKVKNAPKWYEALKAGEKVESPGPQSAGSVADSLFAVTQELIARLTQKEEDAAAAAETKADTYV</sequence>
<protein>
    <submittedName>
        <fullName evidence="2">AAA family ATPase</fullName>
    </submittedName>
</protein>
<dbReference type="InterPro" id="IPR025669">
    <property type="entry name" value="AAA_dom"/>
</dbReference>
<feature type="domain" description="AAA" evidence="1">
    <location>
        <begin position="12"/>
        <end position="192"/>
    </location>
</feature>
<dbReference type="PANTHER" id="PTHR13696">
    <property type="entry name" value="P-LOOP CONTAINING NUCLEOSIDE TRIPHOSPHATE HYDROLASE"/>
    <property type="match status" value="1"/>
</dbReference>
<dbReference type="Gene3D" id="3.40.50.300">
    <property type="entry name" value="P-loop containing nucleotide triphosphate hydrolases"/>
    <property type="match status" value="1"/>
</dbReference>
<keyword evidence="3" id="KW-1185">Reference proteome</keyword>
<accession>A0ABP8E3I6</accession>
<evidence type="ECO:0000259" key="1">
    <source>
        <dbReference type="Pfam" id="PF13614"/>
    </source>
</evidence>
<dbReference type="SUPFAM" id="SSF52540">
    <property type="entry name" value="P-loop containing nucleoside triphosphate hydrolases"/>
    <property type="match status" value="1"/>
</dbReference>